<dbReference type="FunFam" id="3.40.1380.20:FF:000013">
    <property type="entry name" value="Pyruvate kinase"/>
    <property type="match status" value="1"/>
</dbReference>
<evidence type="ECO:0000256" key="8">
    <source>
        <dbReference type="ARBA" id="ARBA00022679"/>
    </source>
</evidence>
<dbReference type="eggNOG" id="COG0469">
    <property type="taxonomic scope" value="Bacteria"/>
</dbReference>
<evidence type="ECO:0000256" key="13">
    <source>
        <dbReference type="ARBA" id="ARBA00022842"/>
    </source>
</evidence>
<dbReference type="InterPro" id="IPR015806">
    <property type="entry name" value="Pyrv_Knase_insert_dom_sf"/>
</dbReference>
<dbReference type="GO" id="GO:0030955">
    <property type="term" value="F:potassium ion binding"/>
    <property type="evidence" value="ECO:0007669"/>
    <property type="project" value="UniProtKB-UniRule"/>
</dbReference>
<dbReference type="GO" id="GO:0004743">
    <property type="term" value="F:pyruvate kinase activity"/>
    <property type="evidence" value="ECO:0007669"/>
    <property type="project" value="UniProtKB-UniRule"/>
</dbReference>
<organism evidence="23 24">
    <name type="scientific">Rippkaea orientalis (strain PCC 8801 / RF-1)</name>
    <name type="common">Cyanothece sp. (strain PCC 8801)</name>
    <dbReference type="NCBI Taxonomy" id="41431"/>
    <lineage>
        <taxon>Bacteria</taxon>
        <taxon>Bacillati</taxon>
        <taxon>Cyanobacteriota</taxon>
        <taxon>Cyanophyceae</taxon>
        <taxon>Oscillatoriophycideae</taxon>
        <taxon>Chroococcales</taxon>
        <taxon>Aphanothecaceae</taxon>
        <taxon>Rippkaea</taxon>
        <taxon>Rippkaea orientalis</taxon>
    </lineage>
</organism>
<dbReference type="Gene3D" id="3.20.20.60">
    <property type="entry name" value="Phosphoenolpyruvate-binding domains"/>
    <property type="match status" value="1"/>
</dbReference>
<dbReference type="Gene3D" id="3.50.30.10">
    <property type="entry name" value="Phosphohistidine domain"/>
    <property type="match status" value="1"/>
</dbReference>
<dbReference type="GO" id="GO:0000287">
    <property type="term" value="F:magnesium ion binding"/>
    <property type="evidence" value="ECO:0007669"/>
    <property type="project" value="UniProtKB-UniRule"/>
</dbReference>
<dbReference type="EMBL" id="CP001287">
    <property type="protein sequence ID" value="ACK66588.1"/>
    <property type="molecule type" value="Genomic_DNA"/>
</dbReference>
<dbReference type="NCBIfam" id="NF004491">
    <property type="entry name" value="PRK05826.1"/>
    <property type="match status" value="1"/>
</dbReference>
<dbReference type="InterPro" id="IPR015793">
    <property type="entry name" value="Pyrv_Knase_brl"/>
</dbReference>
<keyword evidence="24" id="KW-1185">Reference proteome</keyword>
<evidence type="ECO:0000256" key="9">
    <source>
        <dbReference type="ARBA" id="ARBA00022723"/>
    </source>
</evidence>
<dbReference type="InterPro" id="IPR001697">
    <property type="entry name" value="Pyr_Knase"/>
</dbReference>
<keyword evidence="11 19" id="KW-0418">Kinase</keyword>
<dbReference type="InterPro" id="IPR015795">
    <property type="entry name" value="Pyrv_Knase_C"/>
</dbReference>
<proteinExistence type="inferred from homology"/>
<dbReference type="SUPFAM" id="SSF52935">
    <property type="entry name" value="PK C-terminal domain-like"/>
    <property type="match status" value="1"/>
</dbReference>
<dbReference type="InterPro" id="IPR040442">
    <property type="entry name" value="Pyrv_kinase-like_dom_sf"/>
</dbReference>
<evidence type="ECO:0000256" key="11">
    <source>
        <dbReference type="ARBA" id="ARBA00022777"/>
    </source>
</evidence>
<dbReference type="Pfam" id="PF02887">
    <property type="entry name" value="PK_C"/>
    <property type="match status" value="1"/>
</dbReference>
<dbReference type="RefSeq" id="WP_012595855.1">
    <property type="nucleotide sequence ID" value="NC_011726.1"/>
</dbReference>
<evidence type="ECO:0000256" key="19">
    <source>
        <dbReference type="RuleBase" id="RU000504"/>
    </source>
</evidence>
<dbReference type="Gene3D" id="3.40.1380.20">
    <property type="entry name" value="Pyruvate kinase, C-terminal domain"/>
    <property type="match status" value="1"/>
</dbReference>
<evidence type="ECO:0000259" key="22">
    <source>
        <dbReference type="Pfam" id="PF02887"/>
    </source>
</evidence>
<evidence type="ECO:0000259" key="20">
    <source>
        <dbReference type="Pfam" id="PF00224"/>
    </source>
</evidence>
<protein>
    <recommendedName>
        <fullName evidence="7 18">Pyruvate kinase</fullName>
        <ecNumber evidence="7 18">2.7.1.40</ecNumber>
    </recommendedName>
</protein>
<evidence type="ECO:0000256" key="2">
    <source>
        <dbReference type="ARBA" id="ARBA00001958"/>
    </source>
</evidence>
<gene>
    <name evidence="23" type="ordered locus">PCC8801_2582</name>
</gene>
<comment type="similarity">
    <text evidence="5 19">Belongs to the pyruvate kinase family.</text>
</comment>
<dbReference type="InterPro" id="IPR015813">
    <property type="entry name" value="Pyrv/PenolPyrv_kinase-like_dom"/>
</dbReference>
<accession>B7K4T2</accession>
<dbReference type="SUPFAM" id="SSF52009">
    <property type="entry name" value="Phosphohistidine domain"/>
    <property type="match status" value="1"/>
</dbReference>
<evidence type="ECO:0000256" key="4">
    <source>
        <dbReference type="ARBA" id="ARBA00006237"/>
    </source>
</evidence>
<evidence type="ECO:0000256" key="16">
    <source>
        <dbReference type="ARBA" id="ARBA00023317"/>
    </source>
</evidence>
<comment type="subunit">
    <text evidence="6">Homotetramer.</text>
</comment>
<evidence type="ECO:0000256" key="17">
    <source>
        <dbReference type="ARBA" id="ARBA00048152"/>
    </source>
</evidence>
<dbReference type="FunFam" id="2.40.33.10:FF:000001">
    <property type="entry name" value="Pyruvate kinase"/>
    <property type="match status" value="1"/>
</dbReference>
<dbReference type="GO" id="GO:0005524">
    <property type="term" value="F:ATP binding"/>
    <property type="evidence" value="ECO:0007669"/>
    <property type="project" value="UniProtKB-KW"/>
</dbReference>
<evidence type="ECO:0000256" key="18">
    <source>
        <dbReference type="NCBIfam" id="TIGR01064"/>
    </source>
</evidence>
<dbReference type="EC" id="2.7.1.40" evidence="7 18"/>
<comment type="catalytic activity">
    <reaction evidence="17 19">
        <text>pyruvate + ATP = phosphoenolpyruvate + ADP + H(+)</text>
        <dbReference type="Rhea" id="RHEA:18157"/>
        <dbReference type="ChEBI" id="CHEBI:15361"/>
        <dbReference type="ChEBI" id="CHEBI:15378"/>
        <dbReference type="ChEBI" id="CHEBI:30616"/>
        <dbReference type="ChEBI" id="CHEBI:58702"/>
        <dbReference type="ChEBI" id="CHEBI:456216"/>
        <dbReference type="EC" id="2.7.1.40"/>
    </reaction>
</comment>
<comment type="cofactor">
    <cofactor evidence="2">
        <name>K(+)</name>
        <dbReference type="ChEBI" id="CHEBI:29103"/>
    </cofactor>
</comment>
<dbReference type="InterPro" id="IPR036918">
    <property type="entry name" value="Pyrv_Knase_C_sf"/>
</dbReference>
<evidence type="ECO:0000256" key="7">
    <source>
        <dbReference type="ARBA" id="ARBA00012142"/>
    </source>
</evidence>
<feature type="domain" description="Pyruvate kinase barrel" evidence="20">
    <location>
        <begin position="8"/>
        <end position="330"/>
    </location>
</feature>
<evidence type="ECO:0000256" key="14">
    <source>
        <dbReference type="ARBA" id="ARBA00022958"/>
    </source>
</evidence>
<feature type="domain" description="PEP-utilising enzyme mobile" evidence="21">
    <location>
        <begin position="505"/>
        <end position="576"/>
    </location>
</feature>
<dbReference type="InterPro" id="IPR018209">
    <property type="entry name" value="Pyrv_Knase_AS"/>
</dbReference>
<feature type="domain" description="Pyruvate kinase C-terminal" evidence="22">
    <location>
        <begin position="359"/>
        <end position="471"/>
    </location>
</feature>
<dbReference type="NCBIfam" id="TIGR01064">
    <property type="entry name" value="pyruv_kin"/>
    <property type="match status" value="1"/>
</dbReference>
<dbReference type="AlphaFoldDB" id="B7K4T2"/>
<dbReference type="Pfam" id="PF00391">
    <property type="entry name" value="PEP-utilizers"/>
    <property type="match status" value="1"/>
</dbReference>
<dbReference type="Pfam" id="PF00224">
    <property type="entry name" value="PK"/>
    <property type="match status" value="1"/>
</dbReference>
<evidence type="ECO:0000256" key="5">
    <source>
        <dbReference type="ARBA" id="ARBA00008663"/>
    </source>
</evidence>
<comment type="cofactor">
    <cofactor evidence="1">
        <name>Mg(2+)</name>
        <dbReference type="ChEBI" id="CHEBI:18420"/>
    </cofactor>
</comment>
<evidence type="ECO:0000256" key="12">
    <source>
        <dbReference type="ARBA" id="ARBA00022840"/>
    </source>
</evidence>
<sequence>MQPRPLFRRTKIVATIGPATQNKEVLRQLILAGATTLRLNFSHGDHDYHQHSIRLIRQTAFELNQPVAILQDLQGPKIRLGKFACQSITLKNGDPFILTSRKVECTPEISYVSYRYLTDEVPDDARILLDDGKVEMRVEKVDRTQQELHCRVVVGGVLSSNKGVNFPGVYLSVKALTDKDKEDLMFGLDQGVDWVALSFVRNPQDIREIKDLITNAGKVVPVIAKIEKHEAIENMEDILSLCNGVMVARGDLGVELPAEDVPILQKRLIMTANKLGIPVITATQMLDSMVNNPRPTRAEISDVANAILDGTDAVMLSNETAVGKYPVEAVATMATIAERMEQEPFSLKFSSQPKTSVTNAISSAVSQIAQQLDAAAIMTLTKTGSTARNVSKFRPPTPILAVTPHVDVARQLQLVWGVKPLLVLDLPSTSQTFQSAINVAQENQLVNDGDIVVMTAGTLQGVAGSTDLIKVEMVKAILGQGVGIGQGSASGRARVGQHPKELGNFEAGDILVVPHTNAEFVEMMRKASGIITEESSLTSHAAVIGIRLGIPVLVALKDATQIIREGAIVTIDAQKGYVYSGAMTRSNGKGEF</sequence>
<keyword evidence="10" id="KW-0547">Nucleotide-binding</keyword>
<keyword evidence="12" id="KW-0067">ATP-binding</keyword>
<dbReference type="PROSITE" id="PS00110">
    <property type="entry name" value="PYRUVATE_KINASE"/>
    <property type="match status" value="1"/>
</dbReference>
<comment type="similarity">
    <text evidence="4">In the C-terminal section; belongs to the PEP-utilizing enzyme family.</text>
</comment>
<evidence type="ECO:0000313" key="23">
    <source>
        <dbReference type="EMBL" id="ACK66588.1"/>
    </source>
</evidence>
<keyword evidence="9" id="KW-0479">Metal-binding</keyword>
<dbReference type="Gene3D" id="2.40.33.10">
    <property type="entry name" value="PK beta-barrel domain-like"/>
    <property type="match status" value="1"/>
</dbReference>
<keyword evidence="16 23" id="KW-0670">Pyruvate</keyword>
<dbReference type="SUPFAM" id="SSF51621">
    <property type="entry name" value="Phosphoenolpyruvate/pyruvate domain"/>
    <property type="match status" value="1"/>
</dbReference>
<comment type="pathway">
    <text evidence="3 19">Carbohydrate degradation; glycolysis; pyruvate from D-glyceraldehyde 3-phosphate: step 5/5.</text>
</comment>
<evidence type="ECO:0000256" key="3">
    <source>
        <dbReference type="ARBA" id="ARBA00004997"/>
    </source>
</evidence>
<dbReference type="InterPro" id="IPR008279">
    <property type="entry name" value="PEP-util_enz_mobile_dom"/>
</dbReference>
<evidence type="ECO:0000256" key="15">
    <source>
        <dbReference type="ARBA" id="ARBA00023152"/>
    </source>
</evidence>
<dbReference type="FunFam" id="3.20.20.60:FF:000025">
    <property type="entry name" value="Pyruvate kinase"/>
    <property type="match status" value="1"/>
</dbReference>
<dbReference type="SUPFAM" id="SSF50800">
    <property type="entry name" value="PK beta-barrel domain-like"/>
    <property type="match status" value="1"/>
</dbReference>
<dbReference type="OrthoDB" id="9812123at2"/>
<dbReference type="InterPro" id="IPR036637">
    <property type="entry name" value="Phosphohistidine_dom_sf"/>
</dbReference>
<dbReference type="PANTHER" id="PTHR11817">
    <property type="entry name" value="PYRUVATE KINASE"/>
    <property type="match status" value="1"/>
</dbReference>
<dbReference type="NCBIfam" id="NF004978">
    <property type="entry name" value="PRK06354.1"/>
    <property type="match status" value="1"/>
</dbReference>
<name>B7K4T2_RIPO1</name>
<dbReference type="KEGG" id="cyp:PCC8801_2582"/>
<dbReference type="STRING" id="41431.PCC8801_2582"/>
<reference evidence="24" key="1">
    <citation type="journal article" date="2011" name="MBio">
        <title>Novel metabolic attributes of the genus Cyanothece, comprising a group of unicellular nitrogen-fixing Cyanobacteria.</title>
        <authorList>
            <person name="Bandyopadhyay A."/>
            <person name="Elvitigala T."/>
            <person name="Welsh E."/>
            <person name="Stockel J."/>
            <person name="Liberton M."/>
            <person name="Min H."/>
            <person name="Sherman L.A."/>
            <person name="Pakrasi H.B."/>
        </authorList>
    </citation>
    <scope>NUCLEOTIDE SEQUENCE [LARGE SCALE GENOMIC DNA]</scope>
    <source>
        <strain evidence="24">PCC 8801</strain>
    </source>
</reference>
<dbReference type="InterPro" id="IPR011037">
    <property type="entry name" value="Pyrv_Knase-like_insert_dom_sf"/>
</dbReference>
<evidence type="ECO:0000256" key="1">
    <source>
        <dbReference type="ARBA" id="ARBA00001946"/>
    </source>
</evidence>
<dbReference type="Proteomes" id="UP000008204">
    <property type="component" value="Chromosome"/>
</dbReference>
<keyword evidence="14" id="KW-0630">Potassium</keyword>
<keyword evidence="15 19" id="KW-0324">Glycolysis</keyword>
<evidence type="ECO:0000256" key="6">
    <source>
        <dbReference type="ARBA" id="ARBA00011881"/>
    </source>
</evidence>
<dbReference type="GO" id="GO:0016301">
    <property type="term" value="F:kinase activity"/>
    <property type="evidence" value="ECO:0007669"/>
    <property type="project" value="UniProtKB-KW"/>
</dbReference>
<dbReference type="UniPathway" id="UPA00109">
    <property type="reaction ID" value="UER00188"/>
</dbReference>
<keyword evidence="8 19" id="KW-0808">Transferase</keyword>
<evidence type="ECO:0000313" key="24">
    <source>
        <dbReference type="Proteomes" id="UP000008204"/>
    </source>
</evidence>
<keyword evidence="13 19" id="KW-0460">Magnesium</keyword>
<dbReference type="PRINTS" id="PR01050">
    <property type="entry name" value="PYRUVTKNASE"/>
</dbReference>
<evidence type="ECO:0000259" key="21">
    <source>
        <dbReference type="Pfam" id="PF00391"/>
    </source>
</evidence>
<evidence type="ECO:0000256" key="10">
    <source>
        <dbReference type="ARBA" id="ARBA00022741"/>
    </source>
</evidence>
<dbReference type="HOGENOM" id="CLU_015439_0_2_3"/>